<dbReference type="SUPFAM" id="SSF158745">
    <property type="entry name" value="LanC-like"/>
    <property type="match status" value="1"/>
</dbReference>
<dbReference type="InterPro" id="IPR012341">
    <property type="entry name" value="6hp_glycosidase-like_sf"/>
</dbReference>
<organism evidence="2 3">
    <name type="scientific">Kribbella deserti</name>
    <dbReference type="NCBI Taxonomy" id="1926257"/>
    <lineage>
        <taxon>Bacteria</taxon>
        <taxon>Bacillati</taxon>
        <taxon>Actinomycetota</taxon>
        <taxon>Actinomycetes</taxon>
        <taxon>Propionibacteriales</taxon>
        <taxon>Kribbellaceae</taxon>
        <taxon>Kribbella</taxon>
    </lineage>
</organism>
<protein>
    <submittedName>
        <fullName evidence="2">Type 2 lanthipeptide synthetase LanM family protein</fullName>
    </submittedName>
</protein>
<dbReference type="RefSeq" id="WP_380051278.1">
    <property type="nucleotide sequence ID" value="NZ_JBHLTC010000030.1"/>
</dbReference>
<dbReference type="Pfam" id="PF13575">
    <property type="entry name" value="DUF4135"/>
    <property type="match status" value="1"/>
</dbReference>
<dbReference type="InterPro" id="IPR025410">
    <property type="entry name" value="Lant_dehyd"/>
</dbReference>
<evidence type="ECO:0000313" key="3">
    <source>
        <dbReference type="Proteomes" id="UP001589890"/>
    </source>
</evidence>
<dbReference type="Proteomes" id="UP001589890">
    <property type="component" value="Unassembled WGS sequence"/>
</dbReference>
<dbReference type="SMART" id="SM01260">
    <property type="entry name" value="LANC_like"/>
    <property type="match status" value="1"/>
</dbReference>
<evidence type="ECO:0000259" key="1">
    <source>
        <dbReference type="Pfam" id="PF13575"/>
    </source>
</evidence>
<reference evidence="2 3" key="1">
    <citation type="submission" date="2024-09" db="EMBL/GenBank/DDBJ databases">
        <authorList>
            <person name="Sun Q."/>
            <person name="Mori K."/>
        </authorList>
    </citation>
    <scope>NUCLEOTIDE SEQUENCE [LARGE SCALE GENOMIC DNA]</scope>
    <source>
        <strain evidence="2 3">CGMCC 1.15906</strain>
    </source>
</reference>
<evidence type="ECO:0000313" key="2">
    <source>
        <dbReference type="EMBL" id="MFC0627041.1"/>
    </source>
</evidence>
<gene>
    <name evidence="2" type="ORF">ACFFGN_23370</name>
</gene>
<sequence length="967" mass="102637">MFQFSALPEVARTPPPWWQAGLAPREYDALGGSTPDWAAYVDRLPAYSTSTGEGLADALQPLLDGVRAELRRQYDGVNNAGLTNELVQHLGQRLVRLAARTLVLELNKARKNNQLAGETSADRFTHFTRQLSQGGLVPLLRRYPVLARVLSQACRGAVSSHLELLDRLATDKAELVDTFFAGTDPGLLISAAVSGDTHRGGRAVAILTFENGAKLVYRPRSLDLHGHFNEIVDWLNERARLDLRTVRLLPRQGYGWLEFVEHNACTDVSSVRRFYHRQGALLALLYVLDGTDMHYENLIASGEHPVLVDVETLFHPVLSVPSMIGPDPATEALTSSVHQTALLPLLMLGDQGAADMSGLGGDDDTVLPTTVVGWQDAGLDTMRLVRRPAVIKASNNRPMLSGKASEPRQHQSALLAGFASAYNAIAQHRDELAGPLLEACADDEVRLVAQATSMYATLLDESTHPDALRDGDTRDELFGLLFDQAGDDVRRQLVPAELADLWAGDIPLFTTKPGSRAIWTATGGCLPGLLGTSGLASTRAKIARLGEVDRHTQEWIISATLATRSAAAEHRGVAGRRMPAVAVPPDPQRLLIAATGIADEILARSINRHGRANWLGLELVDDLNWALLPMGAGLPSGYTGTALFLSQLAAMTGAERYVELARDALRPLPRLLDAMAADADLAEAVGPGYEGLGGIAYALARIISLDPEHAELGGWLDLALEIASALPAADASYFEGEAGGLAAMLAIEAGNGHPVAGQLARQYADRLLTAEPPSTGFARGSIGVGWALLRMPADAYREAGLALLHAAGAQVESMPAAGLPDADLGWCAGRAGTTVAAIAAGWQGPVTSYLLDTAARPALRDMSLCHGELGALEPLIELAAQGDPSAETLRARAAGQVLGAIDLYGPRCGTPDGVPSPGLLTGLAGIGYGLLRLGFPEVPSALLMHPPNVTVTAQRSVRTKNVKGETP</sequence>
<dbReference type="Gene3D" id="1.50.10.10">
    <property type="match status" value="1"/>
</dbReference>
<keyword evidence="3" id="KW-1185">Reference proteome</keyword>
<dbReference type="PIRSF" id="PIRSF037228">
    <property type="entry name" value="Lant_mod_RumM"/>
    <property type="match status" value="1"/>
</dbReference>
<feature type="domain" description="Lantibiotic biosynthesis protein dehydration" evidence="1">
    <location>
        <begin position="143"/>
        <end position="511"/>
    </location>
</feature>
<dbReference type="InterPro" id="IPR017146">
    <property type="entry name" value="Lanti_2_LanM"/>
</dbReference>
<dbReference type="EMBL" id="JBHLTC010000030">
    <property type="protein sequence ID" value="MFC0627041.1"/>
    <property type="molecule type" value="Genomic_DNA"/>
</dbReference>
<dbReference type="InterPro" id="IPR007822">
    <property type="entry name" value="LANC-like"/>
</dbReference>
<proteinExistence type="predicted"/>
<dbReference type="NCBIfam" id="TIGR03897">
    <property type="entry name" value="lanti_2_LanM"/>
    <property type="match status" value="1"/>
</dbReference>
<dbReference type="CDD" id="cd04792">
    <property type="entry name" value="LanM-like"/>
    <property type="match status" value="1"/>
</dbReference>
<dbReference type="Pfam" id="PF05147">
    <property type="entry name" value="LANC_like"/>
    <property type="match status" value="1"/>
</dbReference>
<comment type="caution">
    <text evidence="2">The sequence shown here is derived from an EMBL/GenBank/DDBJ whole genome shotgun (WGS) entry which is preliminary data.</text>
</comment>
<name>A0ABV6QQZ4_9ACTN</name>
<accession>A0ABV6QQZ4</accession>